<sequence>MEDSSSRNCKRSDAGFDEDAWDSSTAAVISFSKKMKKTDGDDKLEFAELKLSSSHSKNSDEIRRRYCSSAEGKAAVPATSNSSSAAGRLLVDGDFCSAAADSHAPGVCCFSNADSSELDVKESEFGPADLEAKSYETESSSTCINNKFSREASPSSRFSVDSSEEKDMADSSTKAETTMMEKPKTITTTASSQSVSPPATSTAASEGSAKESPSQEELDDFFTAAENEQQKRFAEKYNFDVVKDVPLEGRYQWVRLKP</sequence>
<dbReference type="Proteomes" id="UP001497516">
    <property type="component" value="Chromosome 5"/>
</dbReference>
<keyword evidence="3" id="KW-0649">Protein kinase inhibitor</keyword>
<feature type="compositionally biased region" description="Low complexity" evidence="5">
    <location>
        <begin position="187"/>
        <end position="212"/>
    </location>
</feature>
<evidence type="ECO:0000256" key="4">
    <source>
        <dbReference type="ARBA" id="ARBA00023306"/>
    </source>
</evidence>
<feature type="region of interest" description="Disordered" evidence="5">
    <location>
        <begin position="121"/>
        <end position="219"/>
    </location>
</feature>
<dbReference type="GO" id="GO:0005654">
    <property type="term" value="C:nucleoplasm"/>
    <property type="evidence" value="ECO:0007669"/>
    <property type="project" value="UniProtKB-SubCell"/>
</dbReference>
<evidence type="ECO:0000313" key="8">
    <source>
        <dbReference type="Proteomes" id="UP001497516"/>
    </source>
</evidence>
<dbReference type="Pfam" id="PF02234">
    <property type="entry name" value="CDI"/>
    <property type="match status" value="1"/>
</dbReference>
<feature type="domain" description="Cyclin-dependent kinase inhibitor" evidence="6">
    <location>
        <begin position="213"/>
        <end position="256"/>
    </location>
</feature>
<evidence type="ECO:0000313" key="7">
    <source>
        <dbReference type="EMBL" id="CAL1389452.1"/>
    </source>
</evidence>
<dbReference type="GO" id="GO:0051726">
    <property type="term" value="P:regulation of cell cycle"/>
    <property type="evidence" value="ECO:0007669"/>
    <property type="project" value="InterPro"/>
</dbReference>
<dbReference type="InterPro" id="IPR044898">
    <property type="entry name" value="CDI_dom_sf"/>
</dbReference>
<dbReference type="PANTHER" id="PTHR46776">
    <property type="entry name" value="CYCLIN-DEPENDENT KINASE INHIBITOR 4-RELATED"/>
    <property type="match status" value="1"/>
</dbReference>
<evidence type="ECO:0000256" key="3">
    <source>
        <dbReference type="ARBA" id="ARBA00023013"/>
    </source>
</evidence>
<evidence type="ECO:0000259" key="6">
    <source>
        <dbReference type="Pfam" id="PF02234"/>
    </source>
</evidence>
<protein>
    <recommendedName>
        <fullName evidence="6">Cyclin-dependent kinase inhibitor domain-containing protein</fullName>
    </recommendedName>
</protein>
<proteinExistence type="inferred from homology"/>
<keyword evidence="8" id="KW-1185">Reference proteome</keyword>
<feature type="compositionally biased region" description="Polar residues" evidence="5">
    <location>
        <begin position="137"/>
        <end position="161"/>
    </location>
</feature>
<dbReference type="EMBL" id="OZ034818">
    <property type="protein sequence ID" value="CAL1389452.1"/>
    <property type="molecule type" value="Genomic_DNA"/>
</dbReference>
<reference evidence="7 8" key="1">
    <citation type="submission" date="2024-04" db="EMBL/GenBank/DDBJ databases">
        <authorList>
            <person name="Fracassetti M."/>
        </authorList>
    </citation>
    <scope>NUCLEOTIDE SEQUENCE [LARGE SCALE GENOMIC DNA]</scope>
</reference>
<evidence type="ECO:0000256" key="2">
    <source>
        <dbReference type="ARBA" id="ARBA00010274"/>
    </source>
</evidence>
<dbReference type="AlphaFoldDB" id="A0AAV2EUM3"/>
<dbReference type="InterPro" id="IPR003175">
    <property type="entry name" value="CDI_dom"/>
</dbReference>
<comment type="similarity">
    <text evidence="2">Belongs to the CDI family. ICK/KRP subfamily.</text>
</comment>
<dbReference type="InterPro" id="IPR044275">
    <property type="entry name" value="KRP"/>
</dbReference>
<evidence type="ECO:0000256" key="1">
    <source>
        <dbReference type="ARBA" id="ARBA00004642"/>
    </source>
</evidence>
<feature type="compositionally biased region" description="Basic and acidic residues" evidence="5">
    <location>
        <begin position="121"/>
        <end position="136"/>
    </location>
</feature>
<gene>
    <name evidence="7" type="ORF">LTRI10_LOCUS30307</name>
</gene>
<accession>A0AAV2EUM3</accession>
<dbReference type="Gene3D" id="4.10.365.10">
    <property type="entry name" value="p27"/>
    <property type="match status" value="1"/>
</dbReference>
<name>A0AAV2EUM3_9ROSI</name>
<organism evidence="7 8">
    <name type="scientific">Linum trigynum</name>
    <dbReference type="NCBI Taxonomy" id="586398"/>
    <lineage>
        <taxon>Eukaryota</taxon>
        <taxon>Viridiplantae</taxon>
        <taxon>Streptophyta</taxon>
        <taxon>Embryophyta</taxon>
        <taxon>Tracheophyta</taxon>
        <taxon>Spermatophyta</taxon>
        <taxon>Magnoliopsida</taxon>
        <taxon>eudicotyledons</taxon>
        <taxon>Gunneridae</taxon>
        <taxon>Pentapetalae</taxon>
        <taxon>rosids</taxon>
        <taxon>fabids</taxon>
        <taxon>Malpighiales</taxon>
        <taxon>Linaceae</taxon>
        <taxon>Linum</taxon>
    </lineage>
</organism>
<keyword evidence="4" id="KW-0131">Cell cycle</keyword>
<evidence type="ECO:0000256" key="5">
    <source>
        <dbReference type="SAM" id="MobiDB-lite"/>
    </source>
</evidence>
<comment type="subcellular location">
    <subcellularLocation>
        <location evidence="1">Nucleus</location>
        <location evidence="1">Nucleoplasm</location>
    </subcellularLocation>
</comment>
<dbReference type="GO" id="GO:0004861">
    <property type="term" value="F:cyclin-dependent protein serine/threonine kinase inhibitor activity"/>
    <property type="evidence" value="ECO:0007669"/>
    <property type="project" value="InterPro"/>
</dbReference>